<reference evidence="2 3" key="1">
    <citation type="journal article" date="2017" name="Genome Biol.">
        <title>New reference genome sequences of hot pepper reveal the massive evolution of plant disease-resistance genes by retroduplication.</title>
        <authorList>
            <person name="Kim S."/>
            <person name="Park J."/>
            <person name="Yeom S.I."/>
            <person name="Kim Y.M."/>
            <person name="Seo E."/>
            <person name="Kim K.T."/>
            <person name="Kim M.S."/>
            <person name="Lee J.M."/>
            <person name="Cheong K."/>
            <person name="Shin H.S."/>
            <person name="Kim S.B."/>
            <person name="Han K."/>
            <person name="Lee J."/>
            <person name="Park M."/>
            <person name="Lee H.A."/>
            <person name="Lee H.Y."/>
            <person name="Lee Y."/>
            <person name="Oh S."/>
            <person name="Lee J.H."/>
            <person name="Choi E."/>
            <person name="Choi E."/>
            <person name="Lee S.E."/>
            <person name="Jeon J."/>
            <person name="Kim H."/>
            <person name="Choi G."/>
            <person name="Song H."/>
            <person name="Lee J."/>
            <person name="Lee S.C."/>
            <person name="Kwon J.K."/>
            <person name="Lee H.Y."/>
            <person name="Koo N."/>
            <person name="Hong Y."/>
            <person name="Kim R.W."/>
            <person name="Kang W.H."/>
            <person name="Huh J.H."/>
            <person name="Kang B.C."/>
            <person name="Yang T.J."/>
            <person name="Lee Y.H."/>
            <person name="Bennetzen J.L."/>
            <person name="Choi D."/>
        </authorList>
    </citation>
    <scope>NUCLEOTIDE SEQUENCE [LARGE SCALE GENOMIC DNA]</scope>
    <source>
        <strain evidence="3">cv. PBC81</strain>
    </source>
</reference>
<name>A0A2G2WLB7_CAPBA</name>
<gene>
    <name evidence="2" type="ORF">CQW23_15180</name>
</gene>
<dbReference type="EMBL" id="MLFT02000006">
    <property type="protein sequence ID" value="PHT46022.1"/>
    <property type="molecule type" value="Genomic_DNA"/>
</dbReference>
<evidence type="ECO:0000313" key="2">
    <source>
        <dbReference type="EMBL" id="PHT46022.1"/>
    </source>
</evidence>
<comment type="caution">
    <text evidence="2">The sequence shown here is derived from an EMBL/GenBank/DDBJ whole genome shotgun (WGS) entry which is preliminary data.</text>
</comment>
<dbReference type="STRING" id="33114.A0A2G2WLB7"/>
<dbReference type="OrthoDB" id="1678967at2759"/>
<proteinExistence type="predicted"/>
<feature type="compositionally biased region" description="Polar residues" evidence="1">
    <location>
        <begin position="43"/>
        <end position="54"/>
    </location>
</feature>
<protein>
    <submittedName>
        <fullName evidence="2">Uncharacterized protein</fullName>
    </submittedName>
</protein>
<evidence type="ECO:0000313" key="3">
    <source>
        <dbReference type="Proteomes" id="UP000224567"/>
    </source>
</evidence>
<reference evidence="3" key="2">
    <citation type="journal article" date="2017" name="J. Anim. Genet.">
        <title>Multiple reference genome sequences of hot pepper reveal the massive evolution of plant disease resistance genes by retroduplication.</title>
        <authorList>
            <person name="Kim S."/>
            <person name="Park J."/>
            <person name="Yeom S.-I."/>
            <person name="Kim Y.-M."/>
            <person name="Seo E."/>
            <person name="Kim K.-T."/>
            <person name="Kim M.-S."/>
            <person name="Lee J.M."/>
            <person name="Cheong K."/>
            <person name="Shin H.-S."/>
            <person name="Kim S.-B."/>
            <person name="Han K."/>
            <person name="Lee J."/>
            <person name="Park M."/>
            <person name="Lee H.-A."/>
            <person name="Lee H.-Y."/>
            <person name="Lee Y."/>
            <person name="Oh S."/>
            <person name="Lee J.H."/>
            <person name="Choi E."/>
            <person name="Choi E."/>
            <person name="Lee S.E."/>
            <person name="Jeon J."/>
            <person name="Kim H."/>
            <person name="Choi G."/>
            <person name="Song H."/>
            <person name="Lee J."/>
            <person name="Lee S.-C."/>
            <person name="Kwon J.-K."/>
            <person name="Lee H.-Y."/>
            <person name="Koo N."/>
            <person name="Hong Y."/>
            <person name="Kim R.W."/>
            <person name="Kang W.-H."/>
            <person name="Huh J.H."/>
            <person name="Kang B.-C."/>
            <person name="Yang T.-J."/>
            <person name="Lee Y.-H."/>
            <person name="Bennetzen J.L."/>
            <person name="Choi D."/>
        </authorList>
    </citation>
    <scope>NUCLEOTIDE SEQUENCE [LARGE SCALE GENOMIC DNA]</scope>
    <source>
        <strain evidence="3">cv. PBC81</strain>
    </source>
</reference>
<evidence type="ECO:0000256" key="1">
    <source>
        <dbReference type="SAM" id="MobiDB-lite"/>
    </source>
</evidence>
<accession>A0A2G2WLB7</accession>
<dbReference type="Gene3D" id="3.30.200.20">
    <property type="entry name" value="Phosphorylase Kinase, domain 1"/>
    <property type="match status" value="1"/>
</dbReference>
<feature type="region of interest" description="Disordered" evidence="1">
    <location>
        <begin position="39"/>
        <end position="60"/>
    </location>
</feature>
<dbReference type="AlphaFoldDB" id="A0A2G2WLB7"/>
<keyword evidence="3" id="KW-1185">Reference proteome</keyword>
<organism evidence="2 3">
    <name type="scientific">Capsicum baccatum</name>
    <name type="common">Peruvian pepper</name>
    <dbReference type="NCBI Taxonomy" id="33114"/>
    <lineage>
        <taxon>Eukaryota</taxon>
        <taxon>Viridiplantae</taxon>
        <taxon>Streptophyta</taxon>
        <taxon>Embryophyta</taxon>
        <taxon>Tracheophyta</taxon>
        <taxon>Spermatophyta</taxon>
        <taxon>Magnoliopsida</taxon>
        <taxon>eudicotyledons</taxon>
        <taxon>Gunneridae</taxon>
        <taxon>Pentapetalae</taxon>
        <taxon>asterids</taxon>
        <taxon>lamiids</taxon>
        <taxon>Solanales</taxon>
        <taxon>Solanaceae</taxon>
        <taxon>Solanoideae</taxon>
        <taxon>Capsiceae</taxon>
        <taxon>Capsicum</taxon>
    </lineage>
</organism>
<sequence length="123" mass="14004">MEKGSDGFVRADQIDLKNLDEHLERHLIRTRTMEKNKKPQVDSCINYNTSSKLSNHPTTPTINPNPSLYLFSSSALRQRYEWEIDPAKLIIKTVLARGTFGTFHHGVYDGQDIAIVSSDVLIF</sequence>
<dbReference type="Proteomes" id="UP000224567">
    <property type="component" value="Unassembled WGS sequence"/>
</dbReference>